<sequence>MEPAARLPLTDDCHHYTGKHEVPWDIQKYFSQRYSIFSYYDAGVHMTDDAWFGVTPEPVANQIAFELAEDYYDPKKNVLIDAFGGAGGNTIAFALSERWDRIIAIERDPATLACAQHNAELYGVEPGTITWVLGDSFEYMDLLVKSPEKLHPELRVDLQAAMVFASPPWGGTGYRTDEVFDLSTMQPYNLQQLHEAYKKMDHVLFLPRTSDIRQIAKLAPPGKKLDVVQYCVEGASKAMGVFIPAEQSGESSE</sequence>
<dbReference type="InterPro" id="IPR019012">
    <property type="entry name" value="RNA_cap_Gua-N2-MeTrfase"/>
</dbReference>
<dbReference type="AlphaFoldDB" id="A0A2T4CIV5"/>
<dbReference type="GO" id="GO:0005634">
    <property type="term" value="C:nucleus"/>
    <property type="evidence" value="ECO:0007669"/>
    <property type="project" value="TreeGrafter"/>
</dbReference>
<comment type="catalytic activity">
    <reaction evidence="6">
        <text>a 5'-end (N(7)-methyl 5'-triphosphoguanosine)-ribonucleoside in snRNA + S-adenosyl-L-methionine = a 5'-end (N(2),N(7)-dimethyl 5'-triphosphoguanosine)-ribonucleoside in snRNA + S-adenosyl-L-homocysteine + H(+)</text>
        <dbReference type="Rhea" id="RHEA:78471"/>
        <dbReference type="Rhea" id="RHEA-COMP:19085"/>
        <dbReference type="Rhea" id="RHEA-COMP:19087"/>
        <dbReference type="ChEBI" id="CHEBI:15378"/>
        <dbReference type="ChEBI" id="CHEBI:57856"/>
        <dbReference type="ChEBI" id="CHEBI:59789"/>
        <dbReference type="ChEBI" id="CHEBI:156461"/>
        <dbReference type="ChEBI" id="CHEBI:172880"/>
    </reaction>
    <physiologicalReaction direction="left-to-right" evidence="6">
        <dbReference type="Rhea" id="RHEA:78472"/>
    </physiologicalReaction>
</comment>
<comment type="catalytic activity">
    <reaction evidence="4">
        <text>a 5'-end (N(7)-methyl 5'-triphosphoguanosine)-ribonucleoside in snoRNA + S-adenosyl-L-methionine = a 5'-end (N(2),N(7)-dimethyl 5'-triphosphoguanosine)-ribonucleoside in snoRNA + S-adenosyl-L-homocysteine + H(+)</text>
        <dbReference type="Rhea" id="RHEA:78475"/>
        <dbReference type="Rhea" id="RHEA-COMP:19086"/>
        <dbReference type="Rhea" id="RHEA-COMP:19088"/>
        <dbReference type="ChEBI" id="CHEBI:15378"/>
        <dbReference type="ChEBI" id="CHEBI:57856"/>
        <dbReference type="ChEBI" id="CHEBI:59789"/>
        <dbReference type="ChEBI" id="CHEBI:156461"/>
        <dbReference type="ChEBI" id="CHEBI:172880"/>
    </reaction>
    <physiologicalReaction direction="left-to-right" evidence="4">
        <dbReference type="Rhea" id="RHEA:78476"/>
    </physiologicalReaction>
</comment>
<dbReference type="PANTHER" id="PTHR14741:SF32">
    <property type="entry name" value="TRIMETHYLGUANOSINE SYNTHASE"/>
    <property type="match status" value="1"/>
</dbReference>
<comment type="catalytic activity">
    <reaction evidence="3">
        <text>a 5'-end (N(2),N(7)-dimethyl 5'-triphosphoguanosine)-ribonucleoside in snoRNA + S-adenosyl-L-methionine = a 5'-end (N(2),N(2),N(7)-trimethyl 5'-triphosphoguanosine)-ribonucleoside in snoRNA + S-adenosyl-L-homocysteine + H(+)</text>
        <dbReference type="Rhea" id="RHEA:78507"/>
        <dbReference type="Rhea" id="RHEA-COMP:19088"/>
        <dbReference type="Rhea" id="RHEA-COMP:19090"/>
        <dbReference type="ChEBI" id="CHEBI:15378"/>
        <dbReference type="ChEBI" id="CHEBI:57856"/>
        <dbReference type="ChEBI" id="CHEBI:59789"/>
        <dbReference type="ChEBI" id="CHEBI:167623"/>
        <dbReference type="ChEBI" id="CHEBI:172880"/>
    </reaction>
    <physiologicalReaction direction="left-to-right" evidence="3">
        <dbReference type="Rhea" id="RHEA:78508"/>
    </physiologicalReaction>
</comment>
<gene>
    <name evidence="8" type="ORF">M440DRAFT_63392</name>
</gene>
<organism evidence="8 9">
    <name type="scientific">Trichoderma longibrachiatum ATCC 18648</name>
    <dbReference type="NCBI Taxonomy" id="983965"/>
    <lineage>
        <taxon>Eukaryota</taxon>
        <taxon>Fungi</taxon>
        <taxon>Dikarya</taxon>
        <taxon>Ascomycota</taxon>
        <taxon>Pezizomycotina</taxon>
        <taxon>Sordariomycetes</taxon>
        <taxon>Hypocreomycetidae</taxon>
        <taxon>Hypocreales</taxon>
        <taxon>Hypocreaceae</taxon>
        <taxon>Trichoderma</taxon>
    </lineage>
</organism>
<comment type="catalytic activity">
    <reaction evidence="5">
        <text>a 5'-end (N(2),N(7)-dimethyl 5'-triphosphoguanosine)-ribonucleoside in snRNA + S-adenosyl-L-methionine = a 5'-end (N(2),N(2),N(7)-trimethyl 5'-triphosphoguanosine)-ribonucleoside in snRNA + S-adenosyl-L-homocysteine + H(+)</text>
        <dbReference type="Rhea" id="RHEA:78479"/>
        <dbReference type="Rhea" id="RHEA-COMP:19087"/>
        <dbReference type="Rhea" id="RHEA-COMP:19089"/>
        <dbReference type="ChEBI" id="CHEBI:15378"/>
        <dbReference type="ChEBI" id="CHEBI:57856"/>
        <dbReference type="ChEBI" id="CHEBI:59789"/>
        <dbReference type="ChEBI" id="CHEBI:167623"/>
        <dbReference type="ChEBI" id="CHEBI:172880"/>
    </reaction>
    <physiologicalReaction direction="left-to-right" evidence="5">
        <dbReference type="Rhea" id="RHEA:78480"/>
    </physiologicalReaction>
</comment>
<comment type="similarity">
    <text evidence="2">Belongs to the methyltransferase superfamily. Trimethylguanosine synthase family.</text>
</comment>
<dbReference type="GO" id="GO:0071164">
    <property type="term" value="F:RNA cap trimethylguanosine synthase activity"/>
    <property type="evidence" value="ECO:0007669"/>
    <property type="project" value="TreeGrafter"/>
</dbReference>
<dbReference type="Gene3D" id="3.40.50.150">
    <property type="entry name" value="Vaccinia Virus protein VP39"/>
    <property type="match status" value="1"/>
</dbReference>
<keyword evidence="9" id="KW-1185">Reference proteome</keyword>
<evidence type="ECO:0000256" key="7">
    <source>
        <dbReference type="ARBA" id="ARBA00049790"/>
    </source>
</evidence>
<dbReference type="Pfam" id="PF09445">
    <property type="entry name" value="Methyltransf_15"/>
    <property type="match status" value="1"/>
</dbReference>
<evidence type="ECO:0000313" key="8">
    <source>
        <dbReference type="EMBL" id="PTB81490.1"/>
    </source>
</evidence>
<proteinExistence type="inferred from homology"/>
<protein>
    <recommendedName>
        <fullName evidence="1">Trimethylguanosine synthase</fullName>
    </recommendedName>
    <alternativeName>
        <fullName evidence="7">Cap-specific guanine-N(2) methyltransferase</fullName>
    </alternativeName>
</protein>
<dbReference type="STRING" id="983965.A0A2T4CIV5"/>
<reference evidence="8 9" key="1">
    <citation type="submission" date="2016-07" db="EMBL/GenBank/DDBJ databases">
        <title>Multiple horizontal gene transfer events from other fungi enriched the ability of initially mycotrophic Trichoderma (Ascomycota) to feed on dead plant biomass.</title>
        <authorList>
            <consortium name="DOE Joint Genome Institute"/>
            <person name="Aerts A."/>
            <person name="Atanasova L."/>
            <person name="Chenthamara K."/>
            <person name="Zhang J."/>
            <person name="Grujic M."/>
            <person name="Henrissat B."/>
            <person name="Kuo A."/>
            <person name="Salamov A."/>
            <person name="Lipzen A."/>
            <person name="Labutti K."/>
            <person name="Barry K."/>
            <person name="Miao Y."/>
            <person name="Rahimi M.J."/>
            <person name="Shen Q."/>
            <person name="Grigoriev I.V."/>
            <person name="Kubicek C.P."/>
            <person name="Druzhinina I.S."/>
        </authorList>
    </citation>
    <scope>NUCLEOTIDE SEQUENCE [LARGE SCALE GENOMIC DNA]</scope>
    <source>
        <strain evidence="8 9">ATCC 18648</strain>
    </source>
</reference>
<dbReference type="InterPro" id="IPR029063">
    <property type="entry name" value="SAM-dependent_MTases_sf"/>
</dbReference>
<dbReference type="EMBL" id="KZ679126">
    <property type="protein sequence ID" value="PTB81490.1"/>
    <property type="molecule type" value="Genomic_DNA"/>
</dbReference>
<name>A0A2T4CIV5_TRILO</name>
<dbReference type="Proteomes" id="UP000240760">
    <property type="component" value="Unassembled WGS sequence"/>
</dbReference>
<dbReference type="FunFam" id="3.40.50.150:FF:000270">
    <property type="entry name" value="RNA methylase family protein"/>
    <property type="match status" value="1"/>
</dbReference>
<dbReference type="OrthoDB" id="194443at2759"/>
<evidence type="ECO:0000313" key="9">
    <source>
        <dbReference type="Proteomes" id="UP000240760"/>
    </source>
</evidence>
<dbReference type="PANTHER" id="PTHR14741">
    <property type="entry name" value="S-ADENOSYLMETHIONINE-DEPENDENT METHYLTRANSFERASE RELATED"/>
    <property type="match status" value="1"/>
</dbReference>
<evidence type="ECO:0000256" key="5">
    <source>
        <dbReference type="ARBA" id="ARBA00048763"/>
    </source>
</evidence>
<evidence type="ECO:0000256" key="3">
    <source>
        <dbReference type="ARBA" id="ARBA00047418"/>
    </source>
</evidence>
<evidence type="ECO:0000256" key="6">
    <source>
        <dbReference type="ARBA" id="ARBA00049075"/>
    </source>
</evidence>
<evidence type="ECO:0000256" key="1">
    <source>
        <dbReference type="ARBA" id="ARBA00018517"/>
    </source>
</evidence>
<evidence type="ECO:0000256" key="4">
    <source>
        <dbReference type="ARBA" id="ARBA00048740"/>
    </source>
</evidence>
<accession>A0A2T4CIV5</accession>
<evidence type="ECO:0000256" key="2">
    <source>
        <dbReference type="ARBA" id="ARBA00025783"/>
    </source>
</evidence>
<dbReference type="SUPFAM" id="SSF53335">
    <property type="entry name" value="S-adenosyl-L-methionine-dependent methyltransferases"/>
    <property type="match status" value="1"/>
</dbReference>